<evidence type="ECO:0000256" key="4">
    <source>
        <dbReference type="ARBA" id="ARBA00022729"/>
    </source>
</evidence>
<feature type="domain" description="GH10" evidence="12">
    <location>
        <begin position="33"/>
        <end position="355"/>
    </location>
</feature>
<evidence type="ECO:0000313" key="13">
    <source>
        <dbReference type="EMBL" id="QIH72235.1"/>
    </source>
</evidence>
<evidence type="ECO:0000313" key="14">
    <source>
        <dbReference type="EMBL" id="VDC49078.1"/>
    </source>
</evidence>
<dbReference type="InterPro" id="IPR001000">
    <property type="entry name" value="GH10_dom"/>
</dbReference>
<dbReference type="Proteomes" id="UP000501325">
    <property type="component" value="Chromosome"/>
</dbReference>
<reference evidence="13 16" key="2">
    <citation type="submission" date="2020-01" db="EMBL/GenBank/DDBJ databases">
        <authorList>
            <person name="Wang S."/>
        </authorList>
    </citation>
    <scope>NUCLEOTIDE SEQUENCE [LARGE SCALE GENOMIC DNA]</scope>
    <source>
        <strain evidence="13 16">D151-2-6</strain>
    </source>
</reference>
<evidence type="ECO:0000259" key="12">
    <source>
        <dbReference type="PROSITE" id="PS51760"/>
    </source>
</evidence>
<dbReference type="EMBL" id="CP048751">
    <property type="protein sequence ID" value="QIH72235.1"/>
    <property type="molecule type" value="Genomic_DNA"/>
</dbReference>
<dbReference type="Proteomes" id="UP000289220">
    <property type="component" value="Unassembled WGS sequence"/>
</dbReference>
<keyword evidence="4 11" id="KW-0732">Signal</keyword>
<dbReference type="GO" id="GO:0045493">
    <property type="term" value="P:xylan catabolic process"/>
    <property type="evidence" value="ECO:0007669"/>
    <property type="project" value="UniProtKB-KW"/>
</dbReference>
<name>A0A6G7EF50_9CAUL</name>
<dbReference type="Gene3D" id="3.20.20.80">
    <property type="entry name" value="Glycosidases"/>
    <property type="match status" value="1"/>
</dbReference>
<evidence type="ECO:0000256" key="5">
    <source>
        <dbReference type="ARBA" id="ARBA00022801"/>
    </source>
</evidence>
<dbReference type="InterPro" id="IPR044846">
    <property type="entry name" value="GH10"/>
</dbReference>
<gene>
    <name evidence="14" type="primary">xynA</name>
    <name evidence="14" type="ORF">BREV_BREV_03457</name>
    <name evidence="13" type="ORF">GYM46_04205</name>
</gene>
<comment type="catalytic activity">
    <reaction evidence="1 9">
        <text>Endohydrolysis of (1-&gt;4)-beta-D-xylosidic linkages in xylans.</text>
        <dbReference type="EC" id="3.2.1.8"/>
    </reaction>
</comment>
<evidence type="ECO:0000256" key="9">
    <source>
        <dbReference type="RuleBase" id="RU361174"/>
    </source>
</evidence>
<dbReference type="PANTHER" id="PTHR31490">
    <property type="entry name" value="GLYCOSYL HYDROLASE"/>
    <property type="match status" value="1"/>
</dbReference>
<keyword evidence="8 9" id="KW-0624">Polysaccharide degradation</keyword>
<dbReference type="RefSeq" id="WP_008263348.1">
    <property type="nucleotide sequence ID" value="NZ_CP048751.1"/>
</dbReference>
<feature type="signal peptide" evidence="11">
    <location>
        <begin position="1"/>
        <end position="23"/>
    </location>
</feature>
<dbReference type="Pfam" id="PF00331">
    <property type="entry name" value="Glyco_hydro_10"/>
    <property type="match status" value="1"/>
</dbReference>
<accession>A0A6G7EF50</accession>
<evidence type="ECO:0000256" key="7">
    <source>
        <dbReference type="ARBA" id="ARBA00023295"/>
    </source>
</evidence>
<feature type="region of interest" description="Disordered" evidence="10">
    <location>
        <begin position="325"/>
        <end position="344"/>
    </location>
</feature>
<comment type="similarity">
    <text evidence="2 9">Belongs to the glycosyl hydrolase 10 (cellulase F) family.</text>
</comment>
<dbReference type="InterPro" id="IPR017853">
    <property type="entry name" value="GH"/>
</dbReference>
<proteinExistence type="inferred from homology"/>
<dbReference type="PROSITE" id="PS51760">
    <property type="entry name" value="GH10_2"/>
    <property type="match status" value="1"/>
</dbReference>
<reference evidence="14 15" key="1">
    <citation type="submission" date="2018-11" db="EMBL/GenBank/DDBJ databases">
        <authorList>
            <person name="Peiro R."/>
            <person name="Begona"/>
            <person name="Cbmso G."/>
            <person name="Lopez M."/>
            <person name="Gonzalez S."/>
            <person name="Sacristan E."/>
            <person name="Castillo E."/>
        </authorList>
    </citation>
    <scope>NUCLEOTIDE SEQUENCE [LARGE SCALE GENOMIC DNA]</scope>
    <source>
        <strain evidence="14">Brev_genome</strain>
    </source>
</reference>
<feature type="chain" id="PRO_5044632373" description="Beta-xylanase" evidence="11">
    <location>
        <begin position="24"/>
        <end position="358"/>
    </location>
</feature>
<keyword evidence="5 9" id="KW-0378">Hydrolase</keyword>
<evidence type="ECO:0000313" key="15">
    <source>
        <dbReference type="Proteomes" id="UP000289220"/>
    </source>
</evidence>
<dbReference type="SMART" id="SM00633">
    <property type="entry name" value="Glyco_10"/>
    <property type="match status" value="1"/>
</dbReference>
<keyword evidence="7 9" id="KW-0326">Glycosidase</keyword>
<dbReference type="AlphaFoldDB" id="A0A6G7EF50"/>
<dbReference type="PANTHER" id="PTHR31490:SF88">
    <property type="entry name" value="BETA-XYLANASE"/>
    <property type="match status" value="1"/>
</dbReference>
<evidence type="ECO:0000256" key="8">
    <source>
        <dbReference type="ARBA" id="ARBA00023326"/>
    </source>
</evidence>
<sequence>MSISRRTVLASGLALPLAAPLAACDRISAEPTPPNVPPLKSVAPCPFGAAIKAMQIDDPDWVALARANVSQLTPEWEMKMEYVLADGLDRPNFDRSDAIAAFAQANGMALHGHTLIWYSQGKEAFAGLSGAAFDRAFDGYIAALAGRYRGKVRSWDVVNEPILDDGSALRDCHWSARYGHDGYMLRAFEKARIADPDGVLFLNEYNQESVPAKGAQFLKLVERLLKAGCPLQGLGLQSHLWIDIPDGVIAAYMREIAQFGLPIHVSELDCTLRTENPLDLRSQADRLARQTARVTELAEAFTALPPAQRFAFTVWGLRDTDSWYRQGDKDDGRDKPLPFDSFGRPNPMAAALAEAFRA</sequence>
<dbReference type="PRINTS" id="PR00134">
    <property type="entry name" value="GLHYDRLASE10"/>
</dbReference>
<evidence type="ECO:0000256" key="10">
    <source>
        <dbReference type="SAM" id="MobiDB-lite"/>
    </source>
</evidence>
<feature type="compositionally biased region" description="Basic and acidic residues" evidence="10">
    <location>
        <begin position="325"/>
        <end position="337"/>
    </location>
</feature>
<keyword evidence="6 9" id="KW-0119">Carbohydrate metabolism</keyword>
<evidence type="ECO:0000313" key="16">
    <source>
        <dbReference type="Proteomes" id="UP000501325"/>
    </source>
</evidence>
<evidence type="ECO:0000256" key="2">
    <source>
        <dbReference type="ARBA" id="ARBA00007495"/>
    </source>
</evidence>
<evidence type="ECO:0000256" key="11">
    <source>
        <dbReference type="SAM" id="SignalP"/>
    </source>
</evidence>
<organism evidence="14 15">
    <name type="scientific">Brevundimonas mediterranea</name>
    <dbReference type="NCBI Taxonomy" id="74329"/>
    <lineage>
        <taxon>Bacteria</taxon>
        <taxon>Pseudomonadati</taxon>
        <taxon>Pseudomonadota</taxon>
        <taxon>Alphaproteobacteria</taxon>
        <taxon>Caulobacterales</taxon>
        <taxon>Caulobacteraceae</taxon>
        <taxon>Brevundimonas</taxon>
    </lineage>
</organism>
<keyword evidence="15" id="KW-1185">Reference proteome</keyword>
<keyword evidence="3 14" id="KW-0858">Xylan degradation</keyword>
<dbReference type="GO" id="GO:0031176">
    <property type="term" value="F:endo-1,4-beta-xylanase activity"/>
    <property type="evidence" value="ECO:0007669"/>
    <property type="project" value="UniProtKB-EC"/>
</dbReference>
<dbReference type="KEGG" id="bmed:GYM46_04205"/>
<evidence type="ECO:0000256" key="3">
    <source>
        <dbReference type="ARBA" id="ARBA00022651"/>
    </source>
</evidence>
<evidence type="ECO:0000256" key="6">
    <source>
        <dbReference type="ARBA" id="ARBA00023277"/>
    </source>
</evidence>
<dbReference type="SUPFAM" id="SSF51445">
    <property type="entry name" value="(Trans)glycosidases"/>
    <property type="match status" value="1"/>
</dbReference>
<dbReference type="EMBL" id="UXHF01000144">
    <property type="protein sequence ID" value="VDC49078.1"/>
    <property type="molecule type" value="Genomic_DNA"/>
</dbReference>
<protein>
    <recommendedName>
        <fullName evidence="9">Beta-xylanase</fullName>
        <ecNumber evidence="9">3.2.1.8</ecNumber>
    </recommendedName>
</protein>
<evidence type="ECO:0000256" key="1">
    <source>
        <dbReference type="ARBA" id="ARBA00000681"/>
    </source>
</evidence>
<dbReference type="EC" id="3.2.1.8" evidence="9"/>